<proteinExistence type="predicted"/>
<protein>
    <recommendedName>
        <fullName evidence="3">Periplasmic protein</fullName>
    </recommendedName>
</protein>
<sequence length="71" mass="8440">MIKKLVLACFVLSFLFSSETNSSNFKEFFGEKSEFKHPQMDFCQRDKNPLDHNITKSDLKKVRFLYMVEIL</sequence>
<evidence type="ECO:0000256" key="1">
    <source>
        <dbReference type="SAM" id="SignalP"/>
    </source>
</evidence>
<organism evidence="2">
    <name type="scientific">Campylobacter ureolyticus</name>
    <dbReference type="NCBI Taxonomy" id="827"/>
    <lineage>
        <taxon>Bacteria</taxon>
        <taxon>Pseudomonadati</taxon>
        <taxon>Campylobacterota</taxon>
        <taxon>Epsilonproteobacteria</taxon>
        <taxon>Campylobacterales</taxon>
        <taxon>Campylobacteraceae</taxon>
        <taxon>Campylobacter</taxon>
    </lineage>
</organism>
<keyword evidence="1" id="KW-0732">Signal</keyword>
<dbReference type="AlphaFoldDB" id="A0A6N2SNK6"/>
<feature type="chain" id="PRO_5027049590" description="Periplasmic protein" evidence="1">
    <location>
        <begin position="23"/>
        <end position="71"/>
    </location>
</feature>
<feature type="signal peptide" evidence="1">
    <location>
        <begin position="1"/>
        <end position="22"/>
    </location>
</feature>
<evidence type="ECO:0000313" key="2">
    <source>
        <dbReference type="EMBL" id="VYS94582.1"/>
    </source>
</evidence>
<evidence type="ECO:0008006" key="3">
    <source>
        <dbReference type="Google" id="ProtNLM"/>
    </source>
</evidence>
<reference evidence="2" key="1">
    <citation type="submission" date="2019-11" db="EMBL/GenBank/DDBJ databases">
        <authorList>
            <person name="Feng L."/>
        </authorList>
    </citation>
    <scope>NUCLEOTIDE SEQUENCE</scope>
    <source>
        <strain evidence="2">CUreolyticusLFYP111</strain>
    </source>
</reference>
<name>A0A6N2SNK6_9BACT</name>
<gene>
    <name evidence="2" type="ORF">CULFYP111_00969</name>
</gene>
<accession>A0A6N2SNK6</accession>
<dbReference type="EMBL" id="CACRSK010000003">
    <property type="protein sequence ID" value="VYS94582.1"/>
    <property type="molecule type" value="Genomic_DNA"/>
</dbReference>
<dbReference type="RefSeq" id="WP_421731804.1">
    <property type="nucleotide sequence ID" value="NZ_CACRSK010000003.1"/>
</dbReference>